<organism evidence="3 4">
    <name type="scientific">Penicillium solitum</name>
    <dbReference type="NCBI Taxonomy" id="60172"/>
    <lineage>
        <taxon>Eukaryota</taxon>
        <taxon>Fungi</taxon>
        <taxon>Dikarya</taxon>
        <taxon>Ascomycota</taxon>
        <taxon>Pezizomycotina</taxon>
        <taxon>Eurotiomycetes</taxon>
        <taxon>Eurotiomycetidae</taxon>
        <taxon>Eurotiales</taxon>
        <taxon>Aspergillaceae</taxon>
        <taxon>Penicillium</taxon>
    </lineage>
</organism>
<protein>
    <recommendedName>
        <fullName evidence="5">Mitochondrial outer membrane transport complex Sam37/metaxin N-terminal domain-containing protein</fullName>
    </recommendedName>
</protein>
<dbReference type="Pfam" id="PF17172">
    <property type="entry name" value="GST_N_4"/>
    <property type="match status" value="1"/>
</dbReference>
<evidence type="ECO:0000313" key="4">
    <source>
        <dbReference type="Proteomes" id="UP000191612"/>
    </source>
</evidence>
<name>A0A1V6R1G2_9EURO</name>
<gene>
    <name evidence="3" type="ORF">PENSOL_c021G01525</name>
</gene>
<dbReference type="InterPro" id="IPR050931">
    <property type="entry name" value="Mito_Protein_Transport_Metaxin"/>
</dbReference>
<dbReference type="Pfam" id="PF10806">
    <property type="entry name" value="SAM35"/>
    <property type="match status" value="1"/>
</dbReference>
<proteinExistence type="predicted"/>
<dbReference type="PANTHER" id="PTHR12289">
    <property type="entry name" value="METAXIN RELATED"/>
    <property type="match status" value="1"/>
</dbReference>
<evidence type="ECO:0008006" key="5">
    <source>
        <dbReference type="Google" id="ProtNLM"/>
    </source>
</evidence>
<dbReference type="GO" id="GO:0001401">
    <property type="term" value="C:SAM complex"/>
    <property type="evidence" value="ECO:0007669"/>
    <property type="project" value="TreeGrafter"/>
</dbReference>
<dbReference type="CDD" id="cd03078">
    <property type="entry name" value="GST_N_Metaxin1_like"/>
    <property type="match status" value="1"/>
</dbReference>
<accession>A0A1V6R1G2</accession>
<dbReference type="InterPro" id="IPR033468">
    <property type="entry name" value="Metaxin_GST"/>
</dbReference>
<dbReference type="CDD" id="cd03193">
    <property type="entry name" value="GST_C_Metaxin"/>
    <property type="match status" value="1"/>
</dbReference>
<dbReference type="STRING" id="60172.A0A1V6R1G2"/>
<feature type="domain" description="Metaxin glutathione S-transferase" evidence="1">
    <location>
        <begin position="222"/>
        <end position="286"/>
    </location>
</feature>
<evidence type="ECO:0000259" key="2">
    <source>
        <dbReference type="Pfam" id="PF17172"/>
    </source>
</evidence>
<sequence>MPPKGADGPPEESNSSPFFTVPAPIKRLFDKFPLTTYPANEIPQRLQPHDNVNQLYVFADASGVRHGRPSFNPQCLKWQAYLKFVGIDFEITSSNNHASPNGSLPFLLPSLPADSSHPIPSHKIQKWAIEQVHCEEEQQLNLRFEVYASLLDNRIRSAWLYMLYLDSENFDAVARRLYVNPTTSNSVVRAALSHQLQQAARDELLKTSRYIDAAALEGDAGGAFEALSTLLGEDEHFFGRPNPGLFDASVFAYTQLILDDTLGWKRNRLGQLLKEHPNLVQHRDRLLKFF</sequence>
<dbReference type="InterPro" id="IPR012336">
    <property type="entry name" value="Thioredoxin-like_fold"/>
</dbReference>
<comment type="caution">
    <text evidence="3">The sequence shown here is derived from an EMBL/GenBank/DDBJ whole genome shotgun (WGS) entry which is preliminary data.</text>
</comment>
<dbReference type="EMBL" id="MDYO01000021">
    <property type="protein sequence ID" value="OQD95283.1"/>
    <property type="molecule type" value="Genomic_DNA"/>
</dbReference>
<dbReference type="InterPro" id="IPR021211">
    <property type="entry name" value="SAM35"/>
</dbReference>
<evidence type="ECO:0000313" key="3">
    <source>
        <dbReference type="EMBL" id="OQD95283.1"/>
    </source>
</evidence>
<keyword evidence="4" id="KW-1185">Reference proteome</keyword>
<evidence type="ECO:0000259" key="1">
    <source>
        <dbReference type="Pfam" id="PF17171"/>
    </source>
</evidence>
<dbReference type="Proteomes" id="UP000191612">
    <property type="component" value="Unassembled WGS sequence"/>
</dbReference>
<feature type="domain" description="Thioredoxin-like fold" evidence="2">
    <location>
        <begin position="73"/>
        <end position="169"/>
    </location>
</feature>
<dbReference type="GO" id="GO:0007005">
    <property type="term" value="P:mitochondrion organization"/>
    <property type="evidence" value="ECO:0007669"/>
    <property type="project" value="TreeGrafter"/>
</dbReference>
<reference evidence="4" key="1">
    <citation type="journal article" date="2017" name="Nat. Microbiol.">
        <title>Global analysis of biosynthetic gene clusters reveals vast potential of secondary metabolite production in Penicillium species.</title>
        <authorList>
            <person name="Nielsen J.C."/>
            <person name="Grijseels S."/>
            <person name="Prigent S."/>
            <person name="Ji B."/>
            <person name="Dainat J."/>
            <person name="Nielsen K.F."/>
            <person name="Frisvad J.C."/>
            <person name="Workman M."/>
            <person name="Nielsen J."/>
        </authorList>
    </citation>
    <scope>NUCLEOTIDE SEQUENCE [LARGE SCALE GENOMIC DNA]</scope>
    <source>
        <strain evidence="4">IBT 29525</strain>
    </source>
</reference>
<dbReference type="PANTHER" id="PTHR12289:SF44">
    <property type="entry name" value="OUTER MEMBRANE PROTEIN (SAM35), PUTATIVE (AFU_ORTHOLOGUE AFUA_1G13180)-RELATED"/>
    <property type="match status" value="1"/>
</dbReference>
<dbReference type="AlphaFoldDB" id="A0A1V6R1G2"/>
<dbReference type="Pfam" id="PF17171">
    <property type="entry name" value="GST_C_6"/>
    <property type="match status" value="1"/>
</dbReference>